<evidence type="ECO:0000313" key="2">
    <source>
        <dbReference type="Proteomes" id="UP001311915"/>
    </source>
</evidence>
<accession>A0AAV9KXY4</accession>
<keyword evidence="2" id="KW-1185">Reference proteome</keyword>
<organism evidence="1 2">
    <name type="scientific">Solanum pinnatisectum</name>
    <name type="common">tansyleaf nightshade</name>
    <dbReference type="NCBI Taxonomy" id="50273"/>
    <lineage>
        <taxon>Eukaryota</taxon>
        <taxon>Viridiplantae</taxon>
        <taxon>Streptophyta</taxon>
        <taxon>Embryophyta</taxon>
        <taxon>Tracheophyta</taxon>
        <taxon>Spermatophyta</taxon>
        <taxon>Magnoliopsida</taxon>
        <taxon>eudicotyledons</taxon>
        <taxon>Gunneridae</taxon>
        <taxon>Pentapetalae</taxon>
        <taxon>asterids</taxon>
        <taxon>lamiids</taxon>
        <taxon>Solanales</taxon>
        <taxon>Solanaceae</taxon>
        <taxon>Solanoideae</taxon>
        <taxon>Solaneae</taxon>
        <taxon>Solanum</taxon>
    </lineage>
</organism>
<sequence length="98" mass="11427">MGHDPKFKEEIYNRFGEESLEDSVEEFNKLSQTCMVDKFLGRFEYLKAQMIITNPTLTEAHFLSSFMGALKKEVKFVVKMFKPTTLNAFGYYCVIAYD</sequence>
<comment type="caution">
    <text evidence="1">The sequence shown here is derived from an EMBL/GenBank/DDBJ whole genome shotgun (WGS) entry which is preliminary data.</text>
</comment>
<dbReference type="Proteomes" id="UP001311915">
    <property type="component" value="Unassembled WGS sequence"/>
</dbReference>
<name>A0AAV9KXY4_9SOLN</name>
<dbReference type="AlphaFoldDB" id="A0AAV9KXY4"/>
<protein>
    <submittedName>
        <fullName evidence="1">Uncharacterized protein</fullName>
    </submittedName>
</protein>
<gene>
    <name evidence="1" type="ORF">R3W88_016161</name>
</gene>
<dbReference type="EMBL" id="JAWPEI010000008">
    <property type="protein sequence ID" value="KAK4717823.1"/>
    <property type="molecule type" value="Genomic_DNA"/>
</dbReference>
<proteinExistence type="predicted"/>
<evidence type="ECO:0000313" key="1">
    <source>
        <dbReference type="EMBL" id="KAK4717823.1"/>
    </source>
</evidence>
<reference evidence="1 2" key="1">
    <citation type="submission" date="2023-10" db="EMBL/GenBank/DDBJ databases">
        <title>Genome-Wide Identification Analysis in wild type Solanum Pinnatisectum Reveals Some Genes Defensing Phytophthora Infestans.</title>
        <authorList>
            <person name="Sun C."/>
        </authorList>
    </citation>
    <scope>NUCLEOTIDE SEQUENCE [LARGE SCALE GENOMIC DNA]</scope>
    <source>
        <strain evidence="1">LQN</strain>
        <tissue evidence="1">Leaf</tissue>
    </source>
</reference>